<sequence length="168" mass="17806">MIAPAPGVVPIEREAGGLIIVKAIFTGPAGSTTCKALLDTGATFSLVPPRVARKIGVKAQGKAIIVGIKSRQLSPITYTDVKLGAAKVKRVQTVTDTLDGFALADVECLLGQSFMRNLSITIESSKLMIQKPMKPQRGLRSSLTEGLEMAGEHLGTVEKLSWPAKLKP</sequence>
<dbReference type="InterPro" id="IPR021109">
    <property type="entry name" value="Peptidase_aspartic_dom_sf"/>
</dbReference>
<dbReference type="EMBL" id="CADCWO010000271">
    <property type="protein sequence ID" value="CAA9590728.1"/>
    <property type="molecule type" value="Genomic_DNA"/>
</dbReference>
<organism evidence="1">
    <name type="scientific">uncultured Synechococcales cyanobacterium</name>
    <dbReference type="NCBI Taxonomy" id="1936017"/>
    <lineage>
        <taxon>Bacteria</taxon>
        <taxon>Bacillati</taxon>
        <taxon>Cyanobacteriota</taxon>
        <taxon>Cyanophyceae</taxon>
        <taxon>Synechococcales</taxon>
        <taxon>environmental samples</taxon>
    </lineage>
</organism>
<dbReference type="SUPFAM" id="SSF50630">
    <property type="entry name" value="Acid proteases"/>
    <property type="match status" value="1"/>
</dbReference>
<dbReference type="AlphaFoldDB" id="A0A6J4VYT3"/>
<dbReference type="GO" id="GO:0006508">
    <property type="term" value="P:proteolysis"/>
    <property type="evidence" value="ECO:0007669"/>
    <property type="project" value="InterPro"/>
</dbReference>
<dbReference type="Gene3D" id="2.40.70.10">
    <property type="entry name" value="Acid Proteases"/>
    <property type="match status" value="1"/>
</dbReference>
<dbReference type="PROSITE" id="PS00141">
    <property type="entry name" value="ASP_PROTEASE"/>
    <property type="match status" value="1"/>
</dbReference>
<accession>A0A6J4VYT3</accession>
<dbReference type="Pfam" id="PF13975">
    <property type="entry name" value="gag-asp_proteas"/>
    <property type="match status" value="1"/>
</dbReference>
<gene>
    <name evidence="1" type="ORF">AVDCRST_MAG81-5271</name>
</gene>
<dbReference type="InterPro" id="IPR001969">
    <property type="entry name" value="Aspartic_peptidase_AS"/>
</dbReference>
<reference evidence="1" key="1">
    <citation type="submission" date="2020-02" db="EMBL/GenBank/DDBJ databases">
        <authorList>
            <person name="Meier V. D."/>
        </authorList>
    </citation>
    <scope>NUCLEOTIDE SEQUENCE</scope>
    <source>
        <strain evidence="1">AVDCRST_MAG81</strain>
    </source>
</reference>
<evidence type="ECO:0008006" key="2">
    <source>
        <dbReference type="Google" id="ProtNLM"/>
    </source>
</evidence>
<dbReference type="GO" id="GO:0004190">
    <property type="term" value="F:aspartic-type endopeptidase activity"/>
    <property type="evidence" value="ECO:0007669"/>
    <property type="project" value="InterPro"/>
</dbReference>
<proteinExistence type="predicted"/>
<evidence type="ECO:0000313" key="1">
    <source>
        <dbReference type="EMBL" id="CAA9590728.1"/>
    </source>
</evidence>
<name>A0A6J4VYT3_9CYAN</name>
<protein>
    <recommendedName>
        <fullName evidence="2">Peptidase A2 domain-containing protein</fullName>
    </recommendedName>
</protein>